<evidence type="ECO:0000313" key="1">
    <source>
        <dbReference type="EMBL" id="PNR55175.1"/>
    </source>
</evidence>
<reference evidence="2" key="3">
    <citation type="submission" date="2020-12" db="UniProtKB">
        <authorList>
            <consortium name="EnsemblPlants"/>
        </authorList>
    </citation>
    <scope>IDENTIFICATION</scope>
</reference>
<evidence type="ECO:0000313" key="2">
    <source>
        <dbReference type="EnsemblPlants" id="Pp3c4_11550V3.1"/>
    </source>
</evidence>
<reference evidence="1 3" key="2">
    <citation type="journal article" date="2018" name="Plant J.">
        <title>The Physcomitrella patens chromosome-scale assembly reveals moss genome structure and evolution.</title>
        <authorList>
            <person name="Lang D."/>
            <person name="Ullrich K.K."/>
            <person name="Murat F."/>
            <person name="Fuchs J."/>
            <person name="Jenkins J."/>
            <person name="Haas F.B."/>
            <person name="Piednoel M."/>
            <person name="Gundlach H."/>
            <person name="Van Bel M."/>
            <person name="Meyberg R."/>
            <person name="Vives C."/>
            <person name="Morata J."/>
            <person name="Symeonidi A."/>
            <person name="Hiss M."/>
            <person name="Muchero W."/>
            <person name="Kamisugi Y."/>
            <person name="Saleh O."/>
            <person name="Blanc G."/>
            <person name="Decker E.L."/>
            <person name="van Gessel N."/>
            <person name="Grimwood J."/>
            <person name="Hayes R.D."/>
            <person name="Graham S.W."/>
            <person name="Gunter L.E."/>
            <person name="McDaniel S.F."/>
            <person name="Hoernstein S.N.W."/>
            <person name="Larsson A."/>
            <person name="Li F.W."/>
            <person name="Perroud P.F."/>
            <person name="Phillips J."/>
            <person name="Ranjan P."/>
            <person name="Rokshar D.S."/>
            <person name="Rothfels C.J."/>
            <person name="Schneider L."/>
            <person name="Shu S."/>
            <person name="Stevenson D.W."/>
            <person name="Thummler F."/>
            <person name="Tillich M."/>
            <person name="Villarreal Aguilar J.C."/>
            <person name="Widiez T."/>
            <person name="Wong G.K."/>
            <person name="Wymore A."/>
            <person name="Zhang Y."/>
            <person name="Zimmer A.D."/>
            <person name="Quatrano R.S."/>
            <person name="Mayer K.F.X."/>
            <person name="Goodstein D."/>
            <person name="Casacuberta J.M."/>
            <person name="Vandepoele K."/>
            <person name="Reski R."/>
            <person name="Cuming A.C."/>
            <person name="Tuskan G.A."/>
            <person name="Maumus F."/>
            <person name="Salse J."/>
            <person name="Schmutz J."/>
            <person name="Rensing S.A."/>
        </authorList>
    </citation>
    <scope>NUCLEOTIDE SEQUENCE [LARGE SCALE GENOMIC DNA]</scope>
    <source>
        <strain evidence="2 3">cv. Gransden 2004</strain>
    </source>
</reference>
<dbReference type="EMBL" id="ABEU02000004">
    <property type="protein sequence ID" value="PNR55175.1"/>
    <property type="molecule type" value="Genomic_DNA"/>
</dbReference>
<dbReference type="Proteomes" id="UP000006727">
    <property type="component" value="Chromosome 4"/>
</dbReference>
<sequence>MSTSVGATMSTIWTEDGDLLSMLLGHSKYQVHFRPYTFPTSEPRHTVWLGISSVLAATCHGPDLDGGSRAFSQSGSHMRKFTVLDSCVQEGKKETPRQVPDNEAKITTAWAQPKHMVAGLLIGPLHVNDIGLKGACGLAVAHERGA</sequence>
<protein>
    <submittedName>
        <fullName evidence="1 2">Uncharacterized protein</fullName>
    </submittedName>
</protein>
<dbReference type="AlphaFoldDB" id="A0A2K1KN22"/>
<proteinExistence type="predicted"/>
<keyword evidence="3" id="KW-1185">Reference proteome</keyword>
<evidence type="ECO:0000313" key="3">
    <source>
        <dbReference type="Proteomes" id="UP000006727"/>
    </source>
</evidence>
<dbReference type="EnsemblPlants" id="Pp3c4_11550V3.1">
    <property type="protein sequence ID" value="Pp3c4_11550V3.1"/>
    <property type="gene ID" value="Pp3c4_11550"/>
</dbReference>
<organism evidence="1">
    <name type="scientific">Physcomitrium patens</name>
    <name type="common">Spreading-leaved earth moss</name>
    <name type="synonym">Physcomitrella patens</name>
    <dbReference type="NCBI Taxonomy" id="3218"/>
    <lineage>
        <taxon>Eukaryota</taxon>
        <taxon>Viridiplantae</taxon>
        <taxon>Streptophyta</taxon>
        <taxon>Embryophyta</taxon>
        <taxon>Bryophyta</taxon>
        <taxon>Bryophytina</taxon>
        <taxon>Bryopsida</taxon>
        <taxon>Funariidae</taxon>
        <taxon>Funariales</taxon>
        <taxon>Funariaceae</taxon>
        <taxon>Physcomitrium</taxon>
    </lineage>
</organism>
<dbReference type="Gramene" id="Pp3c4_11550V3.1">
    <property type="protein sequence ID" value="Pp3c4_11550V3.1"/>
    <property type="gene ID" value="Pp3c4_11550"/>
</dbReference>
<accession>A0A2K1KN22</accession>
<name>A0A2K1KN22_PHYPA</name>
<dbReference type="InParanoid" id="A0A2K1KN22"/>
<gene>
    <name evidence="1" type="ORF">PHYPA_006070</name>
</gene>
<reference evidence="1 3" key="1">
    <citation type="journal article" date="2008" name="Science">
        <title>The Physcomitrella genome reveals evolutionary insights into the conquest of land by plants.</title>
        <authorList>
            <person name="Rensing S."/>
            <person name="Lang D."/>
            <person name="Zimmer A."/>
            <person name="Terry A."/>
            <person name="Salamov A."/>
            <person name="Shapiro H."/>
            <person name="Nishiyama T."/>
            <person name="Perroud P.-F."/>
            <person name="Lindquist E."/>
            <person name="Kamisugi Y."/>
            <person name="Tanahashi T."/>
            <person name="Sakakibara K."/>
            <person name="Fujita T."/>
            <person name="Oishi K."/>
            <person name="Shin-I T."/>
            <person name="Kuroki Y."/>
            <person name="Toyoda A."/>
            <person name="Suzuki Y."/>
            <person name="Hashimoto A."/>
            <person name="Yamaguchi K."/>
            <person name="Sugano A."/>
            <person name="Kohara Y."/>
            <person name="Fujiyama A."/>
            <person name="Anterola A."/>
            <person name="Aoki S."/>
            <person name="Ashton N."/>
            <person name="Barbazuk W.B."/>
            <person name="Barker E."/>
            <person name="Bennetzen J."/>
            <person name="Bezanilla M."/>
            <person name="Blankenship R."/>
            <person name="Cho S.H."/>
            <person name="Dutcher S."/>
            <person name="Estelle M."/>
            <person name="Fawcett J.A."/>
            <person name="Gundlach H."/>
            <person name="Hanada K."/>
            <person name="Heyl A."/>
            <person name="Hicks K.A."/>
            <person name="Hugh J."/>
            <person name="Lohr M."/>
            <person name="Mayer K."/>
            <person name="Melkozernov A."/>
            <person name="Murata T."/>
            <person name="Nelson D."/>
            <person name="Pils B."/>
            <person name="Prigge M."/>
            <person name="Reiss B."/>
            <person name="Renner T."/>
            <person name="Rombauts S."/>
            <person name="Rushton P."/>
            <person name="Sanderfoot A."/>
            <person name="Schween G."/>
            <person name="Shiu S.-H."/>
            <person name="Stueber K."/>
            <person name="Theodoulou F.L."/>
            <person name="Tu H."/>
            <person name="Van de Peer Y."/>
            <person name="Verrier P.J."/>
            <person name="Waters E."/>
            <person name="Wood A."/>
            <person name="Yang L."/>
            <person name="Cove D."/>
            <person name="Cuming A."/>
            <person name="Hasebe M."/>
            <person name="Lucas S."/>
            <person name="Mishler D.B."/>
            <person name="Reski R."/>
            <person name="Grigoriev I."/>
            <person name="Quatrano R.S."/>
            <person name="Boore J.L."/>
        </authorList>
    </citation>
    <scope>NUCLEOTIDE SEQUENCE [LARGE SCALE GENOMIC DNA]</scope>
    <source>
        <strain evidence="2 3">cv. Gransden 2004</strain>
    </source>
</reference>
<dbReference type="PaxDb" id="3218-PP1S227_108V6.1"/>